<name>A0ACC1TAX7_9APHY</name>
<protein>
    <submittedName>
        <fullName evidence="1">Uncharacterized protein</fullName>
    </submittedName>
</protein>
<dbReference type="EMBL" id="JANHOG010000182">
    <property type="protein sequence ID" value="KAJ3557125.1"/>
    <property type="molecule type" value="Genomic_DNA"/>
</dbReference>
<sequence>MATRLPRCLKGDVLLIIFVAVADVSGQDEVALNLLRLAYTYSQWGKIMLAYGEPWSKLPSWHFMRAHTKLTDFLIERSKEVPLSLPCNDSTNPQESETRFIQIHLSRFCNLNIHVLSYDMAVKCRQVKFLENLKASEMEMRSCTLNFEPGATKLSSLSLRWCHLQYIRANYQNLVSLHLVLLSVRRRFQGERSILTAVTSSRNLEDLYISVRDPEGHRIEDWDPELDGPMIPLRPRYELKHLSHLELEMMLPHMLLVLGSITLPNLNTLESVTLSPSRLLAARRQYFKIPDVLSPDYLPPALLDNLHTWSIENHWRILRQGSNSETQAELNVSMSGVGHHYEVRIKLPNVEDIALDATDLSKHVKLSSLRRLTSSVVSLDLWIDISEAVYLGGSHPLLYGCLGATPLDPKDYQNLEELEVCFTEGWTPNAFGELATFCKRLPRLQRLAVTSEHYTNCYDYGYYNAVVGAVTRLGRPCEMDVSELLLGICVRGPLVRLGRDAADVDLTLFLRNDESHDYLEPLLSDVRFLRS</sequence>
<evidence type="ECO:0000313" key="2">
    <source>
        <dbReference type="Proteomes" id="UP001148662"/>
    </source>
</evidence>
<reference evidence="1" key="1">
    <citation type="submission" date="2022-07" db="EMBL/GenBank/DDBJ databases">
        <title>Genome Sequence of Phlebia brevispora.</title>
        <authorList>
            <person name="Buettner E."/>
        </authorList>
    </citation>
    <scope>NUCLEOTIDE SEQUENCE</scope>
    <source>
        <strain evidence="1">MPL23</strain>
    </source>
</reference>
<proteinExistence type="predicted"/>
<gene>
    <name evidence="1" type="ORF">NM688_g1640</name>
</gene>
<keyword evidence="2" id="KW-1185">Reference proteome</keyword>
<accession>A0ACC1TAX7</accession>
<dbReference type="Proteomes" id="UP001148662">
    <property type="component" value="Unassembled WGS sequence"/>
</dbReference>
<comment type="caution">
    <text evidence="1">The sequence shown here is derived from an EMBL/GenBank/DDBJ whole genome shotgun (WGS) entry which is preliminary data.</text>
</comment>
<organism evidence="1 2">
    <name type="scientific">Phlebia brevispora</name>
    <dbReference type="NCBI Taxonomy" id="194682"/>
    <lineage>
        <taxon>Eukaryota</taxon>
        <taxon>Fungi</taxon>
        <taxon>Dikarya</taxon>
        <taxon>Basidiomycota</taxon>
        <taxon>Agaricomycotina</taxon>
        <taxon>Agaricomycetes</taxon>
        <taxon>Polyporales</taxon>
        <taxon>Meruliaceae</taxon>
        <taxon>Phlebia</taxon>
    </lineage>
</organism>
<evidence type="ECO:0000313" key="1">
    <source>
        <dbReference type="EMBL" id="KAJ3557125.1"/>
    </source>
</evidence>